<dbReference type="RefSeq" id="WP_400187944.1">
    <property type="nucleotide sequence ID" value="NZ_JBGORX010000004.1"/>
</dbReference>
<evidence type="ECO:0000313" key="2">
    <source>
        <dbReference type="EMBL" id="MFJ1269119.1"/>
    </source>
</evidence>
<dbReference type="PANTHER" id="PTHR36109:SF2">
    <property type="entry name" value="MEMBRANE PROTEIN"/>
    <property type="match status" value="1"/>
</dbReference>
<feature type="transmembrane region" description="Helical" evidence="1">
    <location>
        <begin position="92"/>
        <end position="112"/>
    </location>
</feature>
<evidence type="ECO:0008006" key="4">
    <source>
        <dbReference type="Google" id="ProtNLM"/>
    </source>
</evidence>
<gene>
    <name evidence="2" type="ORF">ACD661_11160</name>
</gene>
<accession>A0ABW8D8T5</accession>
<protein>
    <recommendedName>
        <fullName evidence="4">DUF1269 domain-containing protein</fullName>
    </recommendedName>
</protein>
<keyword evidence="3" id="KW-1185">Reference proteome</keyword>
<dbReference type="EMBL" id="JBGORX010000004">
    <property type="protein sequence ID" value="MFJ1269119.1"/>
    <property type="molecule type" value="Genomic_DNA"/>
</dbReference>
<keyword evidence="1" id="KW-1133">Transmembrane helix</keyword>
<evidence type="ECO:0000256" key="1">
    <source>
        <dbReference type="SAM" id="Phobius"/>
    </source>
</evidence>
<reference evidence="2 3" key="1">
    <citation type="submission" date="2024-08" db="EMBL/GenBank/DDBJ databases">
        <title>Draft Genome Sequence of Legionella lytica strain DSB2004, Isolated From a Fire Sprinkler System.</title>
        <authorList>
            <person name="Everhart A.D."/>
            <person name="Kidane D.T."/>
            <person name="Farone A.L."/>
            <person name="Farone M.B."/>
        </authorList>
    </citation>
    <scope>NUCLEOTIDE SEQUENCE [LARGE SCALE GENOMIC DNA]</scope>
    <source>
        <strain evidence="2 3">DSB2004</strain>
    </source>
</reference>
<keyword evidence="1" id="KW-0812">Transmembrane</keyword>
<comment type="caution">
    <text evidence="2">The sequence shown here is derived from an EMBL/GenBank/DDBJ whole genome shotgun (WGS) entry which is preliminary data.</text>
</comment>
<name>A0ABW8D8T5_9GAMM</name>
<dbReference type="PANTHER" id="PTHR36109">
    <property type="entry name" value="MEMBRANE PROTEIN-RELATED"/>
    <property type="match status" value="1"/>
</dbReference>
<organism evidence="2 3">
    <name type="scientific">Legionella lytica</name>
    <dbReference type="NCBI Taxonomy" id="96232"/>
    <lineage>
        <taxon>Bacteria</taxon>
        <taxon>Pseudomonadati</taxon>
        <taxon>Pseudomonadota</taxon>
        <taxon>Gammaproteobacteria</taxon>
        <taxon>Legionellales</taxon>
        <taxon>Legionellaceae</taxon>
        <taxon>Legionella</taxon>
    </lineage>
</organism>
<evidence type="ECO:0000313" key="3">
    <source>
        <dbReference type="Proteomes" id="UP001615550"/>
    </source>
</evidence>
<dbReference type="Proteomes" id="UP001615550">
    <property type="component" value="Unassembled WGS sequence"/>
</dbReference>
<keyword evidence="1" id="KW-0472">Membrane</keyword>
<proteinExistence type="predicted"/>
<feature type="transmembrane region" description="Helical" evidence="1">
    <location>
        <begin position="66"/>
        <end position="86"/>
    </location>
</feature>
<dbReference type="InterPro" id="IPR052948">
    <property type="entry name" value="Low_temp-induced_all0457"/>
</dbReference>
<sequence>MDDNLLIGVFFTKESAEKAYQEALNAGYLKNEINIIMTEATMKEIYGDLIPSQLSSSASIVQSSSVGAITGGIIGLLAALGTNIFIPAIGLIIAGPLAGVVTGTLMGTLIGLEISEIQAQDYEEKLNNGAIILSLKQKSDGELHKIWRELEKT</sequence>